<dbReference type="GO" id="GO:0009423">
    <property type="term" value="P:chorismate biosynthetic process"/>
    <property type="evidence" value="ECO:0007669"/>
    <property type="project" value="UniProtKB-UniRule"/>
</dbReference>
<dbReference type="GO" id="GO:0004107">
    <property type="term" value="F:chorismate synthase activity"/>
    <property type="evidence" value="ECO:0007669"/>
    <property type="project" value="UniProtKB-UniRule"/>
</dbReference>
<evidence type="ECO:0000256" key="1">
    <source>
        <dbReference type="ARBA" id="ARBA00005044"/>
    </source>
</evidence>
<comment type="catalytic activity">
    <reaction evidence="7 8">
        <text>5-O-(1-carboxyvinyl)-3-phosphoshikimate = chorismate + phosphate</text>
        <dbReference type="Rhea" id="RHEA:21020"/>
        <dbReference type="ChEBI" id="CHEBI:29748"/>
        <dbReference type="ChEBI" id="CHEBI:43474"/>
        <dbReference type="ChEBI" id="CHEBI:57701"/>
        <dbReference type="EC" id="4.2.3.5"/>
    </reaction>
</comment>
<evidence type="ECO:0000256" key="4">
    <source>
        <dbReference type="ARBA" id="ARBA00022605"/>
    </source>
</evidence>
<dbReference type="Proteomes" id="UP000028007">
    <property type="component" value="Unassembled WGS sequence"/>
</dbReference>
<keyword evidence="6 7" id="KW-0456">Lyase</keyword>
<keyword evidence="7" id="KW-0521">NADP</keyword>
<reference evidence="9 10" key="1">
    <citation type="journal article" date="1992" name="Int. J. Syst. Bacteriol.">
        <title>Sphingobacterium antarcticus sp. nov. a Psychrotrophic Bacterium from the Soils of Schirmacher Oasis, Antarctica.</title>
        <authorList>
            <person name="Shivaji S."/>
            <person name="Ray M.K."/>
            <person name="Rao N.S."/>
            <person name="Saiserr L."/>
            <person name="Jagannadham M.V."/>
            <person name="Kumar G.S."/>
            <person name="Reddy G."/>
            <person name="Bhargava P.M."/>
        </authorList>
    </citation>
    <scope>NUCLEOTIDE SEQUENCE [LARGE SCALE GENOMIC DNA]</scope>
    <source>
        <strain evidence="9 10">4BY</strain>
    </source>
</reference>
<dbReference type="OrthoDB" id="9771806at2"/>
<dbReference type="PANTHER" id="PTHR21085:SF0">
    <property type="entry name" value="CHORISMATE SYNTHASE"/>
    <property type="match status" value="1"/>
</dbReference>
<dbReference type="EMBL" id="JNFF01000110">
    <property type="protein sequence ID" value="KEQ28704.1"/>
    <property type="molecule type" value="Genomic_DNA"/>
</dbReference>
<dbReference type="RefSeq" id="WP_037443747.1">
    <property type="nucleotide sequence ID" value="NZ_JNFF01000110.1"/>
</dbReference>
<dbReference type="UniPathway" id="UPA00053">
    <property type="reaction ID" value="UER00090"/>
</dbReference>
<evidence type="ECO:0000256" key="3">
    <source>
        <dbReference type="ARBA" id="ARBA00013036"/>
    </source>
</evidence>
<dbReference type="NCBIfam" id="NF003793">
    <property type="entry name" value="PRK05382.1"/>
    <property type="match status" value="1"/>
</dbReference>
<dbReference type="PIRSF" id="PIRSF001456">
    <property type="entry name" value="Chorismate_synth"/>
    <property type="match status" value="1"/>
</dbReference>
<dbReference type="EC" id="4.2.3.5" evidence="3 7"/>
<dbReference type="SUPFAM" id="SSF103263">
    <property type="entry name" value="Chorismate synthase, AroC"/>
    <property type="match status" value="1"/>
</dbReference>
<dbReference type="PANTHER" id="PTHR21085">
    <property type="entry name" value="CHORISMATE SYNTHASE"/>
    <property type="match status" value="1"/>
</dbReference>
<keyword evidence="7" id="KW-0274">FAD</keyword>
<dbReference type="NCBIfam" id="TIGR00033">
    <property type="entry name" value="aroC"/>
    <property type="match status" value="1"/>
</dbReference>
<dbReference type="InterPro" id="IPR020541">
    <property type="entry name" value="Chorismate_synthase_CS"/>
</dbReference>
<dbReference type="Pfam" id="PF01264">
    <property type="entry name" value="Chorismate_synt"/>
    <property type="match status" value="1"/>
</dbReference>
<keyword evidence="7" id="KW-0285">Flavoprotein</keyword>
<keyword evidence="4 7" id="KW-0028">Amino-acid biosynthesis</keyword>
<dbReference type="Gene3D" id="3.60.150.10">
    <property type="entry name" value="Chorismate synthase AroC"/>
    <property type="match status" value="1"/>
</dbReference>
<evidence type="ECO:0000256" key="5">
    <source>
        <dbReference type="ARBA" id="ARBA00023141"/>
    </source>
</evidence>
<comment type="subunit">
    <text evidence="7">Homotetramer.</text>
</comment>
<feature type="binding site" evidence="7">
    <location>
        <begin position="303"/>
        <end position="307"/>
    </location>
    <ligand>
        <name>FMN</name>
        <dbReference type="ChEBI" id="CHEBI:58210"/>
    </ligand>
</feature>
<comment type="function">
    <text evidence="7">Catalyzes the anti-1,4-elimination of the C-3 phosphate and the C-6 proR hydrogen from 5-enolpyruvylshikimate-3-phosphate (EPSP) to yield chorismate, which is the branch point compound that serves as the starting substrate for the three terminal pathways of aromatic amino acid biosynthesis. This reaction introduces a second double bond into the aromatic ring system.</text>
</comment>
<dbReference type="CDD" id="cd07304">
    <property type="entry name" value="Chorismate_synthase"/>
    <property type="match status" value="1"/>
</dbReference>
<evidence type="ECO:0000313" key="9">
    <source>
        <dbReference type="EMBL" id="KEQ28704.1"/>
    </source>
</evidence>
<comment type="pathway">
    <text evidence="1 7 8">Metabolic intermediate biosynthesis; chorismate biosynthesis; chorismate from D-erythrose 4-phosphate and phosphoenolpyruvate: step 7/7.</text>
</comment>
<accession>A0A081PDD1</accession>
<name>A0A081PDD1_9SPHI</name>
<keyword evidence="10" id="KW-1185">Reference proteome</keyword>
<dbReference type="eggNOG" id="COG0082">
    <property type="taxonomic scope" value="Bacteria"/>
</dbReference>
<feature type="binding site" evidence="7">
    <location>
        <position position="329"/>
    </location>
    <ligand>
        <name>FMN</name>
        <dbReference type="ChEBI" id="CHEBI:58210"/>
    </ligand>
</feature>
<dbReference type="PROSITE" id="PS00789">
    <property type="entry name" value="CHORISMATE_SYNTHASE_3"/>
    <property type="match status" value="1"/>
</dbReference>
<feature type="binding site" evidence="7">
    <location>
        <begin position="125"/>
        <end position="127"/>
    </location>
    <ligand>
        <name>FMN</name>
        <dbReference type="ChEBI" id="CHEBI:58210"/>
    </ligand>
</feature>
<evidence type="ECO:0000256" key="7">
    <source>
        <dbReference type="HAMAP-Rule" id="MF_00300"/>
    </source>
</evidence>
<organism evidence="9 10">
    <name type="scientific">Pedobacter antarcticus 4BY</name>
    <dbReference type="NCBI Taxonomy" id="1358423"/>
    <lineage>
        <taxon>Bacteria</taxon>
        <taxon>Pseudomonadati</taxon>
        <taxon>Bacteroidota</taxon>
        <taxon>Sphingobacteriia</taxon>
        <taxon>Sphingobacteriales</taxon>
        <taxon>Sphingobacteriaceae</taxon>
        <taxon>Pedobacter</taxon>
    </lineage>
</organism>
<proteinExistence type="inferred from homology"/>
<comment type="similarity">
    <text evidence="2 7 8">Belongs to the chorismate synthase family.</text>
</comment>
<feature type="binding site" evidence="7">
    <location>
        <begin position="244"/>
        <end position="245"/>
    </location>
    <ligand>
        <name>FMN</name>
        <dbReference type="ChEBI" id="CHEBI:58210"/>
    </ligand>
</feature>
<dbReference type="InterPro" id="IPR035904">
    <property type="entry name" value="Chorismate_synth_AroC_sf"/>
</dbReference>
<dbReference type="GO" id="GO:0010181">
    <property type="term" value="F:FMN binding"/>
    <property type="evidence" value="ECO:0007669"/>
    <property type="project" value="TreeGrafter"/>
</dbReference>
<dbReference type="HAMAP" id="MF_00300">
    <property type="entry name" value="Chorismate_synth"/>
    <property type="match status" value="1"/>
</dbReference>
<dbReference type="FunFam" id="3.60.150.10:FF:000003">
    <property type="entry name" value="Chorismate synthase"/>
    <property type="match status" value="1"/>
</dbReference>
<sequence length="362" mass="38728">MAGNTFGTLFSISTFGESHGIAIGVIIDGCPAGLPLDLDFIQAELDKRRPGQSKITTQRKESDTVQILSGIFEGKSTGTPIALLIPNEDQRSKDYNHNQTVYRPSHADYTYDAKYGIRDHRGGGRSSARETAARVAAGAIAKLLLKHHGIEIFAHVSAVGTIQAPQLQALEIPELLQIREENIVRCADPAVAKEMIEFIDGIRKDGDTVGGKVSCIIRNCPAGIGEPVFDKLHAELGKAMLSINAVHGFEYGSGFSGSEMRGSEHNDIFLSGGTRAKTVTNFSGGIQGGISNGMEITFNVAFKPVATIMHSQQTINAAGEITEIKGKGRHDPCVVPRAVVIVEAMAALVIADLLLRNKTSKL</sequence>
<feature type="binding site" evidence="7">
    <location>
        <position position="54"/>
    </location>
    <ligand>
        <name>NADP(+)</name>
        <dbReference type="ChEBI" id="CHEBI:58349"/>
    </ligand>
</feature>
<dbReference type="PROSITE" id="PS00788">
    <property type="entry name" value="CHORISMATE_SYNTHASE_2"/>
    <property type="match status" value="1"/>
</dbReference>
<keyword evidence="5 7" id="KW-0057">Aromatic amino acid biosynthesis</keyword>
<comment type="cofactor">
    <cofactor evidence="7 8">
        <name>FMNH2</name>
        <dbReference type="ChEBI" id="CHEBI:57618"/>
    </cofactor>
    <text evidence="7 8">Reduced FMN (FMNH(2)).</text>
</comment>
<evidence type="ECO:0000256" key="2">
    <source>
        <dbReference type="ARBA" id="ARBA00008014"/>
    </source>
</evidence>
<protein>
    <recommendedName>
        <fullName evidence="3 7">Chorismate synthase</fullName>
        <shortName evidence="7">CS</shortName>
        <ecNumber evidence="3 7">4.2.3.5</ecNumber>
    </recommendedName>
    <alternativeName>
        <fullName evidence="7">5-enolpyruvylshikimate-3-phosphate phospholyase</fullName>
    </alternativeName>
</protein>
<gene>
    <name evidence="7" type="primary">aroC</name>
    <name evidence="9" type="ORF">N180_04745</name>
</gene>
<dbReference type="GO" id="GO:0009073">
    <property type="term" value="P:aromatic amino acid family biosynthetic process"/>
    <property type="evidence" value="ECO:0007669"/>
    <property type="project" value="UniProtKB-KW"/>
</dbReference>
<keyword evidence="7" id="KW-0288">FMN</keyword>
<dbReference type="GO" id="GO:0005829">
    <property type="term" value="C:cytosol"/>
    <property type="evidence" value="ECO:0007669"/>
    <property type="project" value="TreeGrafter"/>
</dbReference>
<dbReference type="GO" id="GO:0008652">
    <property type="term" value="P:amino acid biosynthetic process"/>
    <property type="evidence" value="ECO:0007669"/>
    <property type="project" value="UniProtKB-KW"/>
</dbReference>
<dbReference type="InterPro" id="IPR000453">
    <property type="entry name" value="Chorismate_synth"/>
</dbReference>
<feature type="binding site" evidence="7">
    <location>
        <position position="48"/>
    </location>
    <ligand>
        <name>NADP(+)</name>
        <dbReference type="ChEBI" id="CHEBI:58349"/>
    </ligand>
</feature>
<dbReference type="AlphaFoldDB" id="A0A081PDD1"/>
<feature type="binding site" evidence="7">
    <location>
        <position position="288"/>
    </location>
    <ligand>
        <name>FMN</name>
        <dbReference type="ChEBI" id="CHEBI:58210"/>
    </ligand>
</feature>
<dbReference type="PROSITE" id="PS00787">
    <property type="entry name" value="CHORISMATE_SYNTHASE_1"/>
    <property type="match status" value="1"/>
</dbReference>
<comment type="caution">
    <text evidence="9">The sequence shown here is derived from an EMBL/GenBank/DDBJ whole genome shotgun (WGS) entry which is preliminary data.</text>
</comment>
<evidence type="ECO:0000313" key="10">
    <source>
        <dbReference type="Proteomes" id="UP000028007"/>
    </source>
</evidence>
<evidence type="ECO:0000256" key="8">
    <source>
        <dbReference type="RuleBase" id="RU000605"/>
    </source>
</evidence>
<evidence type="ECO:0000256" key="6">
    <source>
        <dbReference type="ARBA" id="ARBA00023239"/>
    </source>
</evidence>